<dbReference type="Pfam" id="PF12796">
    <property type="entry name" value="Ank_2"/>
    <property type="match status" value="3"/>
</dbReference>
<feature type="repeat" description="ANK" evidence="3">
    <location>
        <begin position="86"/>
        <end position="118"/>
    </location>
</feature>
<feature type="repeat" description="ANK" evidence="3">
    <location>
        <begin position="157"/>
        <end position="189"/>
    </location>
</feature>
<evidence type="ECO:0000256" key="3">
    <source>
        <dbReference type="PROSITE-ProRule" id="PRU00023"/>
    </source>
</evidence>
<feature type="repeat" description="ANK" evidence="3">
    <location>
        <begin position="190"/>
        <end position="222"/>
    </location>
</feature>
<sequence length="633" mass="68664">MARSLRSQEMPLESAGHVDVEDPQAVLAEAAQKGWLDTARAMLAKGASPDVGAMPPLCLAAEQGHLQLVWCLVDASADKELADVHFRRTPLLWAAHQQHGELLRFLLDVGCSADPVDRDGRSALSFAAEAGHFAMVKMLMDAAELQAKASIDEVDRWGRSPLFIAAEAGHRQVLWCLVDAGADKDLRDAQGMSPLCRAAERGHFEVVRFLVDVAADVNQGSMGRQPLHWAMERGHLPLIRFLVQSSAEVQSEDANGQSPLSLAAQRGHLQAVCFLVDAGANRDKTDRQGRSPLWWAVQHGHSSVARFLIDVGAKVDVPDLQGVTPLSCAAQLADTEMMYMLNADLQLALERLKEDQGDVGLDVALCSAAVSACRSPGSWPQAHQLLTETRQLRVVPNCATYSGAIASSARSARGELNRCDAWAAGLGMLRAAFGAALRVNSICFGSAINGAPWPSGFQLLSVLQQCGLQGGAVTGNAAVTWQVGLCWQQGLDLAESMIHRRLCSEITFNAAISAIAAGAHPIGGWDRRWFWVVLPSPTENATVSCTKFHQQRTMPPNWLTRRYKRESLWTLSPWVQQSMPCVPPGVLHRLCCGICRAGTWKRMPSWRAPSSQESPLGPPKTLIAHQLALDLAR</sequence>
<keyword evidence="2 3" id="KW-0040">ANK repeat</keyword>
<evidence type="ECO:0000256" key="2">
    <source>
        <dbReference type="ARBA" id="ARBA00023043"/>
    </source>
</evidence>
<dbReference type="EMBL" id="CAXAMN010021112">
    <property type="protein sequence ID" value="CAK9057068.1"/>
    <property type="molecule type" value="Genomic_DNA"/>
</dbReference>
<evidence type="ECO:0000313" key="5">
    <source>
        <dbReference type="Proteomes" id="UP001642484"/>
    </source>
</evidence>
<dbReference type="SUPFAM" id="SSF48403">
    <property type="entry name" value="Ankyrin repeat"/>
    <property type="match status" value="1"/>
</dbReference>
<evidence type="ECO:0000256" key="1">
    <source>
        <dbReference type="ARBA" id="ARBA00022737"/>
    </source>
</evidence>
<feature type="repeat" description="ANK" evidence="3">
    <location>
        <begin position="255"/>
        <end position="287"/>
    </location>
</feature>
<name>A0ABP0N0V2_9DINO</name>
<organism evidence="4 5">
    <name type="scientific">Durusdinium trenchii</name>
    <dbReference type="NCBI Taxonomy" id="1381693"/>
    <lineage>
        <taxon>Eukaryota</taxon>
        <taxon>Sar</taxon>
        <taxon>Alveolata</taxon>
        <taxon>Dinophyceae</taxon>
        <taxon>Suessiales</taxon>
        <taxon>Symbiodiniaceae</taxon>
        <taxon>Durusdinium</taxon>
    </lineage>
</organism>
<proteinExistence type="predicted"/>
<gene>
    <name evidence="4" type="ORF">CCMP2556_LOCUS28189</name>
</gene>
<dbReference type="Gene3D" id="1.25.40.20">
    <property type="entry name" value="Ankyrin repeat-containing domain"/>
    <property type="match status" value="1"/>
</dbReference>
<dbReference type="InterPro" id="IPR036770">
    <property type="entry name" value="Ankyrin_rpt-contain_sf"/>
</dbReference>
<keyword evidence="1" id="KW-0677">Repeat</keyword>
<feature type="repeat" description="ANK" evidence="3">
    <location>
        <begin position="222"/>
        <end position="254"/>
    </location>
</feature>
<dbReference type="PROSITE" id="PS50088">
    <property type="entry name" value="ANK_REPEAT"/>
    <property type="match status" value="6"/>
</dbReference>
<dbReference type="SMART" id="SM00248">
    <property type="entry name" value="ANK"/>
    <property type="match status" value="9"/>
</dbReference>
<dbReference type="Pfam" id="PF00023">
    <property type="entry name" value="Ank"/>
    <property type="match status" value="1"/>
</dbReference>
<protein>
    <submittedName>
        <fullName evidence="4">Uncharacterized protein</fullName>
    </submittedName>
</protein>
<dbReference type="PANTHER" id="PTHR24198">
    <property type="entry name" value="ANKYRIN REPEAT AND PROTEIN KINASE DOMAIN-CONTAINING PROTEIN"/>
    <property type="match status" value="1"/>
</dbReference>
<comment type="caution">
    <text evidence="4">The sequence shown here is derived from an EMBL/GenBank/DDBJ whole genome shotgun (WGS) entry which is preliminary data.</text>
</comment>
<reference evidence="4 5" key="1">
    <citation type="submission" date="2024-02" db="EMBL/GenBank/DDBJ databases">
        <authorList>
            <person name="Chen Y."/>
            <person name="Shah S."/>
            <person name="Dougan E. K."/>
            <person name="Thang M."/>
            <person name="Chan C."/>
        </authorList>
    </citation>
    <scope>NUCLEOTIDE SEQUENCE [LARGE SCALE GENOMIC DNA]</scope>
</reference>
<feature type="repeat" description="ANK" evidence="3">
    <location>
        <begin position="288"/>
        <end position="320"/>
    </location>
</feature>
<dbReference type="InterPro" id="IPR002110">
    <property type="entry name" value="Ankyrin_rpt"/>
</dbReference>
<evidence type="ECO:0000313" key="4">
    <source>
        <dbReference type="EMBL" id="CAK9057068.1"/>
    </source>
</evidence>
<dbReference type="PANTHER" id="PTHR24198:SF165">
    <property type="entry name" value="ANKYRIN REPEAT-CONTAINING PROTEIN-RELATED"/>
    <property type="match status" value="1"/>
</dbReference>
<keyword evidence="5" id="KW-1185">Reference proteome</keyword>
<dbReference type="PROSITE" id="PS50297">
    <property type="entry name" value="ANK_REP_REGION"/>
    <property type="match status" value="5"/>
</dbReference>
<accession>A0ABP0N0V2</accession>
<dbReference type="Proteomes" id="UP001642484">
    <property type="component" value="Unassembled WGS sequence"/>
</dbReference>